<keyword evidence="1" id="KW-0472">Membrane</keyword>
<sequence>MAEFKIQKQTAEIINQGENLFIGPQQASAATARIDALLGQIDTECSEADEWTELRAEVESARSALPEREAAVGALERARVVALALRAGSIVAAIATVISSFTQ</sequence>
<accession>A0AAU2A1B8</accession>
<evidence type="ECO:0000313" key="2">
    <source>
        <dbReference type="EMBL" id="WTT18447.1"/>
    </source>
</evidence>
<name>A0AAU2A1B8_9ACTN</name>
<dbReference type="AlphaFoldDB" id="A0AAU2A1B8"/>
<proteinExistence type="predicted"/>
<keyword evidence="1" id="KW-0812">Transmembrane</keyword>
<feature type="transmembrane region" description="Helical" evidence="1">
    <location>
        <begin position="83"/>
        <end position="102"/>
    </location>
</feature>
<dbReference type="EMBL" id="CP108222">
    <property type="protein sequence ID" value="WTT18447.1"/>
    <property type="molecule type" value="Genomic_DNA"/>
</dbReference>
<organism evidence="2">
    <name type="scientific">Streptomyces sp. NBC_00093</name>
    <dbReference type="NCBI Taxonomy" id="2975649"/>
    <lineage>
        <taxon>Bacteria</taxon>
        <taxon>Bacillati</taxon>
        <taxon>Actinomycetota</taxon>
        <taxon>Actinomycetes</taxon>
        <taxon>Kitasatosporales</taxon>
        <taxon>Streptomycetaceae</taxon>
        <taxon>Streptomyces</taxon>
    </lineage>
</organism>
<protein>
    <submittedName>
        <fullName evidence="2">Uncharacterized protein</fullName>
    </submittedName>
</protein>
<keyword evidence="1" id="KW-1133">Transmembrane helix</keyword>
<evidence type="ECO:0000256" key="1">
    <source>
        <dbReference type="SAM" id="Phobius"/>
    </source>
</evidence>
<gene>
    <name evidence="2" type="ORF">OHA22_24385</name>
</gene>
<reference evidence="2" key="1">
    <citation type="submission" date="2022-10" db="EMBL/GenBank/DDBJ databases">
        <title>The complete genomes of actinobacterial strains from the NBC collection.</title>
        <authorList>
            <person name="Joergensen T.S."/>
            <person name="Alvarez Arevalo M."/>
            <person name="Sterndorff E.B."/>
            <person name="Faurdal D."/>
            <person name="Vuksanovic O."/>
            <person name="Mourched A.-S."/>
            <person name="Charusanti P."/>
            <person name="Shaw S."/>
            <person name="Blin K."/>
            <person name="Weber T."/>
        </authorList>
    </citation>
    <scope>NUCLEOTIDE SEQUENCE</scope>
    <source>
        <strain evidence="2">NBC_00093</strain>
    </source>
</reference>